<keyword evidence="1" id="KW-0812">Transmembrane</keyword>
<protein>
    <submittedName>
        <fullName evidence="2">Uncharacterized protein</fullName>
    </submittedName>
</protein>
<dbReference type="EMBL" id="PJRP01000002">
    <property type="protein sequence ID" value="PLQ01528.1"/>
    <property type="molecule type" value="Genomic_DNA"/>
</dbReference>
<proteinExistence type="predicted"/>
<comment type="caution">
    <text evidence="2">The sequence shown here is derived from an EMBL/GenBank/DDBJ whole genome shotgun (WGS) entry which is preliminary data.</text>
</comment>
<dbReference type="Proteomes" id="UP000234341">
    <property type="component" value="Unassembled WGS sequence"/>
</dbReference>
<evidence type="ECO:0000313" key="3">
    <source>
        <dbReference type="Proteomes" id="UP000234341"/>
    </source>
</evidence>
<evidence type="ECO:0000256" key="1">
    <source>
        <dbReference type="SAM" id="Phobius"/>
    </source>
</evidence>
<dbReference type="AlphaFoldDB" id="A0A2N5CH24"/>
<evidence type="ECO:0000313" key="2">
    <source>
        <dbReference type="EMBL" id="PLQ01528.1"/>
    </source>
</evidence>
<reference evidence="2 3" key="1">
    <citation type="submission" date="2017-12" db="EMBL/GenBank/DDBJ databases">
        <title>Genome sequence of the active heterotrophic nitrifier-denitrifier, Cupriavidus pauculus UM1.</title>
        <authorList>
            <person name="Putonti C."/>
            <person name="Castignetti D."/>
        </authorList>
    </citation>
    <scope>NUCLEOTIDE SEQUENCE [LARGE SCALE GENOMIC DNA]</scope>
    <source>
        <strain evidence="2 3">UM1</strain>
    </source>
</reference>
<keyword evidence="1" id="KW-0472">Membrane</keyword>
<accession>A0A2N5CH24</accession>
<gene>
    <name evidence="2" type="ORF">CYJ10_07590</name>
</gene>
<feature type="transmembrane region" description="Helical" evidence="1">
    <location>
        <begin position="14"/>
        <end position="32"/>
    </location>
</feature>
<sequence length="161" mass="18081">MNDWPARVIDDDVVLGWVTASFFGNEMAVLLLNDRHLRKTMLSRHRTRRFLAEVAGSSMIRKVLIAVRIKRAPALAGRYAIQQGHASNAWNAERLNGATLEPRIAYLVYVDAVAKAVIGDEDRGSVLRLMIRTVRSHRFQQSIKLAPLRTIAGDTILAFTM</sequence>
<organism evidence="2 3">
    <name type="scientific">Cupriavidus pauculus</name>
    <dbReference type="NCBI Taxonomy" id="82633"/>
    <lineage>
        <taxon>Bacteria</taxon>
        <taxon>Pseudomonadati</taxon>
        <taxon>Pseudomonadota</taxon>
        <taxon>Betaproteobacteria</taxon>
        <taxon>Burkholderiales</taxon>
        <taxon>Burkholderiaceae</taxon>
        <taxon>Cupriavidus</taxon>
    </lineage>
</organism>
<name>A0A2N5CH24_9BURK</name>
<keyword evidence="1" id="KW-1133">Transmembrane helix</keyword>